<proteinExistence type="predicted"/>
<feature type="domain" description="THUMP" evidence="3">
    <location>
        <begin position="75"/>
        <end position="135"/>
    </location>
</feature>
<dbReference type="Pfam" id="PF01170">
    <property type="entry name" value="UPF0020"/>
    <property type="match status" value="1"/>
</dbReference>
<dbReference type="GO" id="GO:0008990">
    <property type="term" value="F:rRNA (guanine-N2-)-methyltransferase activity"/>
    <property type="evidence" value="ECO:0007669"/>
    <property type="project" value="TreeGrafter"/>
</dbReference>
<dbReference type="Proteomes" id="UP000192333">
    <property type="component" value="Chromosome I"/>
</dbReference>
<dbReference type="InterPro" id="IPR000241">
    <property type="entry name" value="RlmKL-like_Mtase"/>
</dbReference>
<dbReference type="PANTHER" id="PTHR47313">
    <property type="entry name" value="RIBOSOMAL RNA LARGE SUBUNIT METHYLTRANSFERASE K/L"/>
    <property type="match status" value="1"/>
</dbReference>
<evidence type="ECO:0000256" key="1">
    <source>
        <dbReference type="ARBA" id="ARBA00022603"/>
    </source>
</evidence>
<dbReference type="STRING" id="758820.SAMN00777080_3331"/>
<evidence type="ECO:0000313" key="5">
    <source>
        <dbReference type="Proteomes" id="UP000192333"/>
    </source>
</evidence>
<reference evidence="5" key="1">
    <citation type="submission" date="2017-04" db="EMBL/GenBank/DDBJ databases">
        <authorList>
            <person name="Varghese N."/>
            <person name="Submissions S."/>
        </authorList>
    </citation>
    <scope>NUCLEOTIDE SEQUENCE [LARGE SCALE GENOMIC DNA]</scope>
    <source>
        <strain evidence="5">DSM 16537</strain>
    </source>
</reference>
<keyword evidence="1 4" id="KW-0808">Transferase</keyword>
<dbReference type="InterPro" id="IPR029063">
    <property type="entry name" value="SAM-dependent_MTases_sf"/>
</dbReference>
<dbReference type="Pfam" id="PF02926">
    <property type="entry name" value="THUMP"/>
    <property type="match status" value="1"/>
</dbReference>
<keyword evidence="1 4" id="KW-0489">Methyltransferase</keyword>
<dbReference type="GO" id="GO:0070043">
    <property type="term" value="F:rRNA (guanine-N7-)-methyltransferase activity"/>
    <property type="evidence" value="ECO:0007669"/>
    <property type="project" value="TreeGrafter"/>
</dbReference>
<evidence type="ECO:0000313" key="4">
    <source>
        <dbReference type="EMBL" id="SMD44704.1"/>
    </source>
</evidence>
<dbReference type="CDD" id="cd11715">
    <property type="entry name" value="THUMP_AdoMetMT"/>
    <property type="match status" value="1"/>
</dbReference>
<dbReference type="EMBL" id="LT838813">
    <property type="protein sequence ID" value="SMD44704.1"/>
    <property type="molecule type" value="Genomic_DNA"/>
</dbReference>
<name>A0A1W2H7G1_9BACT</name>
<sequence>MIDFSQKGKVVVTFKDRFASYVEMELLDLGFKPVKIERTSIELYASLKECIFLNLHLRTASHVLFEIKSFYLHHADDIYRRIKAIPWEEYISQDAYFSVISHVDNQSVDNPLFVNVRVKDAIVDRFREKSGIRPNSGSELEGAVFQLFWKETQASLYINTSGETLAKHGYRKIPGKAPLLEALAAATIYATDWDRESPFVNPMCGSGTLAIEAVMIATDRYPGLYRERYAFMHILGYEESYYTDQKEQLEKKIKEKPDLRVIASDISEQAVLFSKENAGYAEMEELIEFEVCDFEDTTIPESENGIVVFNPEYGERLGEEEELGLTYKRIGDFLKQKCEGYTGYIFSGNPSLAKKVGLRASRKIEFYNGTIDCRLLKFELYKGTKKVVE</sequence>
<dbReference type="OrthoDB" id="9809404at2"/>
<dbReference type="RefSeq" id="WP_084121496.1">
    <property type="nucleotide sequence ID" value="NZ_LT838813.1"/>
</dbReference>
<keyword evidence="5" id="KW-1185">Reference proteome</keyword>
<gene>
    <name evidence="4" type="ORF">SAMN00777080_3331</name>
</gene>
<organism evidence="4 5">
    <name type="scientific">Aquiflexum balticum DSM 16537</name>
    <dbReference type="NCBI Taxonomy" id="758820"/>
    <lineage>
        <taxon>Bacteria</taxon>
        <taxon>Pseudomonadati</taxon>
        <taxon>Bacteroidota</taxon>
        <taxon>Cytophagia</taxon>
        <taxon>Cytophagales</taxon>
        <taxon>Cyclobacteriaceae</taxon>
        <taxon>Aquiflexum</taxon>
    </lineage>
</organism>
<evidence type="ECO:0000259" key="2">
    <source>
        <dbReference type="Pfam" id="PF01170"/>
    </source>
</evidence>
<dbReference type="Gene3D" id="3.40.50.150">
    <property type="entry name" value="Vaccinia Virus protein VP39"/>
    <property type="match status" value="1"/>
</dbReference>
<dbReference type="InterPro" id="IPR004114">
    <property type="entry name" value="THUMP_dom"/>
</dbReference>
<dbReference type="GO" id="GO:0003723">
    <property type="term" value="F:RNA binding"/>
    <property type="evidence" value="ECO:0007669"/>
    <property type="project" value="InterPro"/>
</dbReference>
<dbReference type="AlphaFoldDB" id="A0A1W2H7G1"/>
<evidence type="ECO:0000259" key="3">
    <source>
        <dbReference type="Pfam" id="PF02926"/>
    </source>
</evidence>
<dbReference type="SUPFAM" id="SSF53335">
    <property type="entry name" value="S-adenosyl-L-methionine-dependent methyltransferases"/>
    <property type="match status" value="1"/>
</dbReference>
<accession>A0A1W2H7G1</accession>
<dbReference type="Gene3D" id="3.30.2130.30">
    <property type="match status" value="1"/>
</dbReference>
<protein>
    <submittedName>
        <fullName evidence="4">Putative N6-adenine-specific DNA methylase</fullName>
    </submittedName>
</protein>
<feature type="domain" description="Ribosomal RNA large subunit methyltransferase K/L-like methyltransferase" evidence="2">
    <location>
        <begin position="169"/>
        <end position="375"/>
    </location>
</feature>
<dbReference type="PANTHER" id="PTHR47313:SF1">
    <property type="entry name" value="RIBOSOMAL RNA LARGE SUBUNIT METHYLTRANSFERASE K_L"/>
    <property type="match status" value="1"/>
</dbReference>